<dbReference type="OrthoDB" id="7444416at2759"/>
<keyword evidence="2" id="KW-1185">Reference proteome</keyword>
<name>A0A8J9UG92_9NEOP</name>
<dbReference type="AlphaFoldDB" id="A0A8J9UG92"/>
<sequence length="236" mass="26935">MEHNEHFMVPSNVPAVIPSEIITSTNIIEEGLRICPLCSSEIRFFFINFNEKMLMCENTECDFPFGYENLQFLRVDNDEEISDMQSVRTKPTSPRSPPSNSIVSAGAWSEIDKINKVYDSEEIQLAETRQFTSLTGKAKLNRKLSFTKDSEIKIKKNVEDIKGLNMELQEITASSSILSNEKWINNLKNLQDTSGIQLLRPQELRRVQQETKEVKININTDLGNNMSSIKIQIANT</sequence>
<dbReference type="Proteomes" id="UP000838878">
    <property type="component" value="Chromosome 14"/>
</dbReference>
<evidence type="ECO:0000313" key="2">
    <source>
        <dbReference type="Proteomes" id="UP000838878"/>
    </source>
</evidence>
<dbReference type="EMBL" id="OV170234">
    <property type="protein sequence ID" value="CAH0719781.1"/>
    <property type="molecule type" value="Genomic_DNA"/>
</dbReference>
<reference evidence="1" key="1">
    <citation type="submission" date="2021-12" db="EMBL/GenBank/DDBJ databases">
        <authorList>
            <person name="Martin H S."/>
        </authorList>
    </citation>
    <scope>NUCLEOTIDE SEQUENCE</scope>
</reference>
<protein>
    <submittedName>
        <fullName evidence="1">Uncharacterized protein</fullName>
    </submittedName>
</protein>
<feature type="non-terminal residue" evidence="1">
    <location>
        <position position="236"/>
    </location>
</feature>
<evidence type="ECO:0000313" key="1">
    <source>
        <dbReference type="EMBL" id="CAH0719781.1"/>
    </source>
</evidence>
<organism evidence="1 2">
    <name type="scientific">Brenthis ino</name>
    <name type="common">lesser marbled fritillary</name>
    <dbReference type="NCBI Taxonomy" id="405034"/>
    <lineage>
        <taxon>Eukaryota</taxon>
        <taxon>Metazoa</taxon>
        <taxon>Ecdysozoa</taxon>
        <taxon>Arthropoda</taxon>
        <taxon>Hexapoda</taxon>
        <taxon>Insecta</taxon>
        <taxon>Pterygota</taxon>
        <taxon>Neoptera</taxon>
        <taxon>Endopterygota</taxon>
        <taxon>Lepidoptera</taxon>
        <taxon>Glossata</taxon>
        <taxon>Ditrysia</taxon>
        <taxon>Papilionoidea</taxon>
        <taxon>Nymphalidae</taxon>
        <taxon>Heliconiinae</taxon>
        <taxon>Argynnini</taxon>
        <taxon>Brenthis</taxon>
    </lineage>
</organism>
<gene>
    <name evidence="1" type="ORF">BINO364_LOCUS6082</name>
</gene>
<proteinExistence type="predicted"/>
<accession>A0A8J9UG92</accession>